<dbReference type="EMBL" id="MT142958">
    <property type="protein sequence ID" value="QJA91062.1"/>
    <property type="molecule type" value="Genomic_DNA"/>
</dbReference>
<proteinExistence type="predicted"/>
<reference evidence="2" key="1">
    <citation type="submission" date="2020-03" db="EMBL/GenBank/DDBJ databases">
        <title>The deep terrestrial virosphere.</title>
        <authorList>
            <person name="Holmfeldt K."/>
            <person name="Nilsson E."/>
            <person name="Simone D."/>
            <person name="Lopez-Fernandez M."/>
            <person name="Wu X."/>
            <person name="de Brujin I."/>
            <person name="Lundin D."/>
            <person name="Andersson A."/>
            <person name="Bertilsson S."/>
            <person name="Dopson M."/>
        </authorList>
    </citation>
    <scope>NUCLEOTIDE SEQUENCE</scope>
    <source>
        <strain evidence="1">MM415A01046</strain>
        <strain evidence="2">MM415B03492</strain>
    </source>
</reference>
<dbReference type="EMBL" id="MT142345">
    <property type="protein sequence ID" value="QJA78614.1"/>
    <property type="molecule type" value="Genomic_DNA"/>
</dbReference>
<organism evidence="2">
    <name type="scientific">viral metagenome</name>
    <dbReference type="NCBI Taxonomy" id="1070528"/>
    <lineage>
        <taxon>unclassified sequences</taxon>
        <taxon>metagenomes</taxon>
        <taxon>organismal metagenomes</taxon>
    </lineage>
</organism>
<protein>
    <submittedName>
        <fullName evidence="2">Uncharacterized protein</fullName>
    </submittedName>
</protein>
<evidence type="ECO:0000313" key="1">
    <source>
        <dbReference type="EMBL" id="QJA78614.1"/>
    </source>
</evidence>
<gene>
    <name evidence="1" type="ORF">MM415A01046_0011</name>
    <name evidence="2" type="ORF">MM415B03492_0001</name>
</gene>
<dbReference type="AlphaFoldDB" id="A0A6M3LBQ1"/>
<evidence type="ECO:0000313" key="2">
    <source>
        <dbReference type="EMBL" id="QJA91062.1"/>
    </source>
</evidence>
<name>A0A6M3LBQ1_9ZZZZ</name>
<accession>A0A6M3LBQ1</accession>
<sequence length="92" mass="10258">MKVKIKGYVNAEKAIGLETKHGVLWIANNKQGAAQLLRAFPHKKKLILDKGAVDVNEFIGCYARIRVLKYAPHEGPHKNTITYRLMAGDCPS</sequence>